<evidence type="ECO:0000256" key="1">
    <source>
        <dbReference type="ARBA" id="ARBA00023125"/>
    </source>
</evidence>
<dbReference type="SUPFAM" id="SSF56349">
    <property type="entry name" value="DNA breaking-rejoining enzymes"/>
    <property type="match status" value="2"/>
</dbReference>
<accession>A0A5M9ZWS4</accession>
<name>A0A5M9ZWS4_9BIFI</name>
<dbReference type="Gene3D" id="1.10.443.10">
    <property type="entry name" value="Intergrase catalytic core"/>
    <property type="match status" value="1"/>
</dbReference>
<comment type="caution">
    <text evidence="6">The sequence shown here is derived from an EMBL/GenBank/DDBJ whole genome shotgun (WGS) entry which is preliminary data.</text>
</comment>
<feature type="domain" description="Core-binding (CB)" evidence="5">
    <location>
        <begin position="92"/>
        <end position="175"/>
    </location>
</feature>
<dbReference type="OrthoDB" id="3222443at2"/>
<dbReference type="Pfam" id="PF00589">
    <property type="entry name" value="Phage_integrase"/>
    <property type="match status" value="1"/>
</dbReference>
<evidence type="ECO:0000256" key="2">
    <source>
        <dbReference type="ARBA" id="ARBA00023172"/>
    </source>
</evidence>
<evidence type="ECO:0000256" key="3">
    <source>
        <dbReference type="PROSITE-ProRule" id="PRU01248"/>
    </source>
</evidence>
<dbReference type="InterPro" id="IPR002104">
    <property type="entry name" value="Integrase_catalytic"/>
</dbReference>
<dbReference type="GO" id="GO:0003677">
    <property type="term" value="F:DNA binding"/>
    <property type="evidence" value="ECO:0007669"/>
    <property type="project" value="UniProtKB-UniRule"/>
</dbReference>
<dbReference type="InterPro" id="IPR011010">
    <property type="entry name" value="DNA_brk_join_enz"/>
</dbReference>
<dbReference type="InterPro" id="IPR010998">
    <property type="entry name" value="Integrase_recombinase_N"/>
</dbReference>
<dbReference type="InterPro" id="IPR044068">
    <property type="entry name" value="CB"/>
</dbReference>
<dbReference type="AlphaFoldDB" id="A0A5M9ZWS4"/>
<evidence type="ECO:0000313" key="7">
    <source>
        <dbReference type="Proteomes" id="UP000412028"/>
    </source>
</evidence>
<dbReference type="PROSITE" id="PS51900">
    <property type="entry name" value="CB"/>
    <property type="match status" value="1"/>
</dbReference>
<dbReference type="InterPro" id="IPR013762">
    <property type="entry name" value="Integrase-like_cat_sf"/>
</dbReference>
<sequence>MVLIATIGGLVMIIERRREEAPRRKPTRVLTGELEDGAEAYLYEPTAGNGRWRIRWTNEDGSKGNVTGTSREGVLQSAREKLGLVKPVPKLPTFNEAFETWVRSGKHSAWVSGTTNSNRAAAKRIMAAIGGKRIDEVQLEDIRRIDLRQADGTPLSDNQQKRVRSLVRRVFDYCHDTYGTPGGRIYADEVQVTSNWDRGVASVKSISKDMVPHEEWVASLITLTASTMNVTPLDERLDAKRSTPDARCVTGVDPVTGDKTRTQPWEEPLHGAASITPIDDDVVRGLPRDMRGKPRGVPHLTVDVDGYLARQNEELAARYRLWAAWFAMGAGAGTRIGEQSALRVRHLLDPKQVAFLFQTAHIQHWDEETDRLLREDNNLPVTERRGWYGTIDVVEQYTQSGSRNILTRPKMNNETDDKSRVIHMPYYLPSWRTANPNGDQRDQIAAHIPRFARNDTDPTRNASFWTSTREEVGILWEAGYTPIGWLVLQRLIDAWNDPNLDRVSHGVPSLKLRHYRDMLLYPTRFPARRDTVDKFKARMPATWKTGIDIIPGTGWYMSHSNIEQDTNPIMDYTSALLATKIGEERAYPPYQRYAHSHRRKDGTPPRRGWTHHSLRHYMATSRINHGGNLTLIAKELGHRSIDVTIRTYIHIINDKETTPATGYEY</sequence>
<evidence type="ECO:0000313" key="6">
    <source>
        <dbReference type="EMBL" id="KAA8831968.1"/>
    </source>
</evidence>
<gene>
    <name evidence="6" type="ORF">EMO89_00115</name>
</gene>
<keyword evidence="2" id="KW-0233">DNA recombination</keyword>
<evidence type="ECO:0000256" key="4">
    <source>
        <dbReference type="SAM" id="MobiDB-lite"/>
    </source>
</evidence>
<dbReference type="Gene3D" id="1.10.150.130">
    <property type="match status" value="1"/>
</dbReference>
<keyword evidence="1 3" id="KW-0238">DNA-binding</keyword>
<dbReference type="GO" id="GO:0015074">
    <property type="term" value="P:DNA integration"/>
    <property type="evidence" value="ECO:0007669"/>
    <property type="project" value="InterPro"/>
</dbReference>
<organism evidence="6 7">
    <name type="scientific">Bifidobacterium tissieri</name>
    <dbReference type="NCBI Taxonomy" id="1630162"/>
    <lineage>
        <taxon>Bacteria</taxon>
        <taxon>Bacillati</taxon>
        <taxon>Actinomycetota</taxon>
        <taxon>Actinomycetes</taxon>
        <taxon>Bifidobacteriales</taxon>
        <taxon>Bifidobacteriaceae</taxon>
        <taxon>Bifidobacterium</taxon>
    </lineage>
</organism>
<reference evidence="6 7" key="1">
    <citation type="journal article" date="2019" name="Syst. Appl. Microbiol.">
        <title>Characterization of Bifidobacterium species in feaces of the Egyptian fruit bat: Description of B. vespertilionis sp. nov. and B. rousetti sp. nov.</title>
        <authorList>
            <person name="Modesto M."/>
            <person name="Satti M."/>
            <person name="Watanabe K."/>
            <person name="Puglisi E."/>
            <person name="Morelli L."/>
            <person name="Huang C.-H."/>
            <person name="Liou J.-S."/>
            <person name="Miyashita M."/>
            <person name="Tamura T."/>
            <person name="Saito S."/>
            <person name="Mori K."/>
            <person name="Huang L."/>
            <person name="Sciavilla P."/>
            <person name="Sandri C."/>
            <person name="Spiezio C."/>
            <person name="Vitali F."/>
            <person name="Cavalieri D."/>
            <person name="Perpetuini G."/>
            <person name="Tofalo R."/>
            <person name="Bonetti A."/>
            <person name="Arita M."/>
            <person name="Mattarelli P."/>
        </authorList>
    </citation>
    <scope>NUCLEOTIDE SEQUENCE [LARGE SCALE GENOMIC DNA]</scope>
    <source>
        <strain evidence="6 7">RST7</strain>
    </source>
</reference>
<dbReference type="GO" id="GO:0006310">
    <property type="term" value="P:DNA recombination"/>
    <property type="evidence" value="ECO:0007669"/>
    <property type="project" value="UniProtKB-KW"/>
</dbReference>
<feature type="region of interest" description="Disordered" evidence="4">
    <location>
        <begin position="241"/>
        <end position="264"/>
    </location>
</feature>
<protein>
    <recommendedName>
        <fullName evidence="5">Core-binding (CB) domain-containing protein</fullName>
    </recommendedName>
</protein>
<evidence type="ECO:0000259" key="5">
    <source>
        <dbReference type="PROSITE" id="PS51900"/>
    </source>
</evidence>
<dbReference type="EMBL" id="RZUI01000001">
    <property type="protein sequence ID" value="KAA8831968.1"/>
    <property type="molecule type" value="Genomic_DNA"/>
</dbReference>
<proteinExistence type="predicted"/>
<dbReference type="Proteomes" id="UP000412028">
    <property type="component" value="Unassembled WGS sequence"/>
</dbReference>